<dbReference type="AlphaFoldDB" id="A0A3A3GHZ5"/>
<dbReference type="InterPro" id="IPR029063">
    <property type="entry name" value="SAM-dependent_MTases_sf"/>
</dbReference>
<evidence type="ECO:0000313" key="1">
    <source>
        <dbReference type="EMBL" id="RJG23587.1"/>
    </source>
</evidence>
<dbReference type="RefSeq" id="WP_119794076.1">
    <property type="nucleotide sequence ID" value="NZ_QYZD01000010.1"/>
</dbReference>
<sequence length="190" mass="21581">MIHEKQLFLQKFIHQPKQIGSIIPSSTLLARTMTDAVPWEQVRYAAELGAGTGAITDRIRQVAAPSTKVFLFEQDQIMREFLASNYPAFLCYPSAEEMLTVIRKYGVSHLDCILSGLPFFNFPQTVRDQILGQIEASLTPGGWFVAFQYSLQMKKQLAARFEIEDMKFVLLNLPPAFVYVCRTKGNLHEC</sequence>
<protein>
    <submittedName>
        <fullName evidence="1">Phospholipid methyltransferase</fullName>
    </submittedName>
</protein>
<dbReference type="GO" id="GO:0008168">
    <property type="term" value="F:methyltransferase activity"/>
    <property type="evidence" value="ECO:0007669"/>
    <property type="project" value="UniProtKB-KW"/>
</dbReference>
<keyword evidence="1" id="KW-0808">Transferase</keyword>
<keyword evidence="1" id="KW-0489">Methyltransferase</keyword>
<evidence type="ECO:0000313" key="2">
    <source>
        <dbReference type="Proteomes" id="UP000266177"/>
    </source>
</evidence>
<name>A0A3A3GHZ5_PANTH</name>
<dbReference type="Gene3D" id="3.40.50.150">
    <property type="entry name" value="Vaccinia Virus protein VP39"/>
    <property type="match status" value="1"/>
</dbReference>
<gene>
    <name evidence="1" type="ORF">DQX05_13145</name>
</gene>
<accession>A0A3A3GHZ5</accession>
<dbReference type="CDD" id="cd02440">
    <property type="entry name" value="AdoMet_MTases"/>
    <property type="match status" value="1"/>
</dbReference>
<organism evidence="1 2">
    <name type="scientific">Paenibacillus thiaminolyticus</name>
    <name type="common">Bacillus thiaminolyticus</name>
    <dbReference type="NCBI Taxonomy" id="49283"/>
    <lineage>
        <taxon>Bacteria</taxon>
        <taxon>Bacillati</taxon>
        <taxon>Bacillota</taxon>
        <taxon>Bacilli</taxon>
        <taxon>Bacillales</taxon>
        <taxon>Paenibacillaceae</taxon>
        <taxon>Paenibacillus</taxon>
    </lineage>
</organism>
<dbReference type="EMBL" id="QYZD01000010">
    <property type="protein sequence ID" value="RJG23587.1"/>
    <property type="molecule type" value="Genomic_DNA"/>
</dbReference>
<dbReference type="Proteomes" id="UP000266177">
    <property type="component" value="Unassembled WGS sequence"/>
</dbReference>
<dbReference type="OrthoDB" id="9805585at2"/>
<proteinExistence type="predicted"/>
<reference evidence="1 2" key="1">
    <citation type="submission" date="2018-09" db="EMBL/GenBank/DDBJ databases">
        <title>Paenibacillus SK2017-BO5.</title>
        <authorList>
            <person name="Piskunova J.V."/>
            <person name="Dubiley S.A."/>
            <person name="Severinov K.V."/>
        </authorList>
    </citation>
    <scope>NUCLEOTIDE SEQUENCE [LARGE SCALE GENOMIC DNA]</scope>
    <source>
        <strain evidence="1 2">BO5</strain>
    </source>
</reference>
<comment type="caution">
    <text evidence="1">The sequence shown here is derived from an EMBL/GenBank/DDBJ whole genome shotgun (WGS) entry which is preliminary data.</text>
</comment>
<dbReference type="SUPFAM" id="SSF53335">
    <property type="entry name" value="S-adenosyl-L-methionine-dependent methyltransferases"/>
    <property type="match status" value="1"/>
</dbReference>
<dbReference type="GO" id="GO:0032259">
    <property type="term" value="P:methylation"/>
    <property type="evidence" value="ECO:0007669"/>
    <property type="project" value="UniProtKB-KW"/>
</dbReference>